<name>A0A9P7SUF1_9HYPO</name>
<protein>
    <submittedName>
        <fullName evidence="2">Uncharacterized protein</fullName>
    </submittedName>
</protein>
<evidence type="ECO:0000256" key="1">
    <source>
        <dbReference type="SAM" id="MobiDB-lite"/>
    </source>
</evidence>
<feature type="non-terminal residue" evidence="2">
    <location>
        <position position="1"/>
    </location>
</feature>
<accession>A0A9P7SUF1</accession>
<gene>
    <name evidence="2" type="ORF">E4U43_004861</name>
</gene>
<evidence type="ECO:0000313" key="3">
    <source>
        <dbReference type="Proteomes" id="UP000748025"/>
    </source>
</evidence>
<dbReference type="Proteomes" id="UP000748025">
    <property type="component" value="Unassembled WGS sequence"/>
</dbReference>
<feature type="compositionally biased region" description="Polar residues" evidence="1">
    <location>
        <begin position="131"/>
        <end position="143"/>
    </location>
</feature>
<organism evidence="2 3">
    <name type="scientific">Claviceps pusilla</name>
    <dbReference type="NCBI Taxonomy" id="123648"/>
    <lineage>
        <taxon>Eukaryota</taxon>
        <taxon>Fungi</taxon>
        <taxon>Dikarya</taxon>
        <taxon>Ascomycota</taxon>
        <taxon>Pezizomycotina</taxon>
        <taxon>Sordariomycetes</taxon>
        <taxon>Hypocreomycetidae</taxon>
        <taxon>Hypocreales</taxon>
        <taxon>Clavicipitaceae</taxon>
        <taxon>Claviceps</taxon>
    </lineage>
</organism>
<feature type="region of interest" description="Disordered" evidence="1">
    <location>
        <begin position="120"/>
        <end position="183"/>
    </location>
</feature>
<proteinExistence type="predicted"/>
<dbReference type="AlphaFoldDB" id="A0A9P7SUF1"/>
<evidence type="ECO:0000313" key="2">
    <source>
        <dbReference type="EMBL" id="KAG5987999.1"/>
    </source>
</evidence>
<feature type="compositionally biased region" description="Polar residues" evidence="1">
    <location>
        <begin position="153"/>
        <end position="177"/>
    </location>
</feature>
<comment type="caution">
    <text evidence="2">The sequence shown here is derived from an EMBL/GenBank/DDBJ whole genome shotgun (WGS) entry which is preliminary data.</text>
</comment>
<dbReference type="EMBL" id="SRPW01003166">
    <property type="protein sequence ID" value="KAG5987999.1"/>
    <property type="molecule type" value="Genomic_DNA"/>
</dbReference>
<reference evidence="2" key="1">
    <citation type="journal article" date="2020" name="bioRxiv">
        <title>Whole genome comparisons of ergot fungi reveals the divergence and evolution of species within the genus Claviceps are the result of varying mechanisms driving genome evolution and host range expansion.</title>
        <authorList>
            <person name="Wyka S.A."/>
            <person name="Mondo S.J."/>
            <person name="Liu M."/>
            <person name="Dettman J."/>
            <person name="Nalam V."/>
            <person name="Broders K.D."/>
        </authorList>
    </citation>
    <scope>NUCLEOTIDE SEQUENCE</scope>
    <source>
        <strain evidence="2">CCC 602</strain>
    </source>
</reference>
<sequence>KKIQSLYKLCYHMICTLQILNFDGQRQWKHAAGLKAIQVLKRRTSVMVCAASTAPYCKTNVFAGDANLNGFSLFLCASNTRTETIYRFTTTSSMSENLATLGSASVFTASSTAPLTSTLTLSSEHAGDTAARNSPSASPTDNKSSSGESPSSITTATVKTGNGDTSQASATSHTSISPDPAAAVSVSPTSIVGVVLGGVGAYKVPLCASPKL</sequence>
<keyword evidence="3" id="KW-1185">Reference proteome</keyword>
<dbReference type="OrthoDB" id="4924495at2759"/>